<dbReference type="Proteomes" id="UP000430670">
    <property type="component" value="Unassembled WGS sequence"/>
</dbReference>
<feature type="transmembrane region" description="Helical" evidence="6">
    <location>
        <begin position="77"/>
        <end position="110"/>
    </location>
</feature>
<accession>A0A6I3SKP5</accession>
<organism evidence="8 9">
    <name type="scientific">Heliobacterium mobile</name>
    <name type="common">Heliobacillus mobilis</name>
    <dbReference type="NCBI Taxonomy" id="28064"/>
    <lineage>
        <taxon>Bacteria</taxon>
        <taxon>Bacillati</taxon>
        <taxon>Bacillota</taxon>
        <taxon>Clostridia</taxon>
        <taxon>Eubacteriales</taxon>
        <taxon>Heliobacteriaceae</taxon>
        <taxon>Heliobacterium</taxon>
    </lineage>
</organism>
<evidence type="ECO:0000256" key="6">
    <source>
        <dbReference type="RuleBase" id="RU366058"/>
    </source>
</evidence>
<dbReference type="PANTHER" id="PTHR12677:SF59">
    <property type="entry name" value="GOLGI APPARATUS MEMBRANE PROTEIN TVP38-RELATED"/>
    <property type="match status" value="1"/>
</dbReference>
<reference evidence="8 9" key="1">
    <citation type="submission" date="2019-11" db="EMBL/GenBank/DDBJ databases">
        <title>Whole-genome sequence of a the green, strictly anaerobic photosynthetic bacterium Heliobacillus mobilis DSM 6151.</title>
        <authorList>
            <person name="Kyndt J.A."/>
            <person name="Meyer T.E."/>
        </authorList>
    </citation>
    <scope>NUCLEOTIDE SEQUENCE [LARGE SCALE GENOMIC DNA]</scope>
    <source>
        <strain evidence="8 9">DSM 6151</strain>
    </source>
</reference>
<feature type="transmembrane region" description="Helical" evidence="6">
    <location>
        <begin position="197"/>
        <end position="218"/>
    </location>
</feature>
<dbReference type="InterPro" id="IPR032816">
    <property type="entry name" value="VTT_dom"/>
</dbReference>
<name>A0A6I3SKP5_HELMO</name>
<evidence type="ECO:0000256" key="2">
    <source>
        <dbReference type="ARBA" id="ARBA00022475"/>
    </source>
</evidence>
<keyword evidence="4 6" id="KW-1133">Transmembrane helix</keyword>
<feature type="transmembrane region" description="Helical" evidence="6">
    <location>
        <begin position="156"/>
        <end position="177"/>
    </location>
</feature>
<comment type="caution">
    <text evidence="6">Lacks conserved residue(s) required for the propagation of feature annotation.</text>
</comment>
<evidence type="ECO:0000256" key="1">
    <source>
        <dbReference type="ARBA" id="ARBA00004651"/>
    </source>
</evidence>
<evidence type="ECO:0000313" key="9">
    <source>
        <dbReference type="Proteomes" id="UP000430670"/>
    </source>
</evidence>
<evidence type="ECO:0000256" key="4">
    <source>
        <dbReference type="ARBA" id="ARBA00022989"/>
    </source>
</evidence>
<dbReference type="PANTHER" id="PTHR12677">
    <property type="entry name" value="GOLGI APPARATUS MEMBRANE PROTEIN TVP38-RELATED"/>
    <property type="match status" value="1"/>
</dbReference>
<dbReference type="InterPro" id="IPR015414">
    <property type="entry name" value="TMEM64"/>
</dbReference>
<gene>
    <name evidence="8" type="ORF">GJ688_09755</name>
</gene>
<dbReference type="RefSeq" id="WP_155476354.1">
    <property type="nucleotide sequence ID" value="NZ_WNKU01000009.1"/>
</dbReference>
<evidence type="ECO:0000256" key="3">
    <source>
        <dbReference type="ARBA" id="ARBA00022692"/>
    </source>
</evidence>
<dbReference type="Pfam" id="PF09335">
    <property type="entry name" value="VTT_dom"/>
    <property type="match status" value="1"/>
</dbReference>
<proteinExistence type="inferred from homology"/>
<dbReference type="OrthoDB" id="5471155at2"/>
<dbReference type="GO" id="GO:0005886">
    <property type="term" value="C:plasma membrane"/>
    <property type="evidence" value="ECO:0007669"/>
    <property type="project" value="UniProtKB-SubCell"/>
</dbReference>
<feature type="transmembrane region" description="Helical" evidence="6">
    <location>
        <begin position="48"/>
        <end position="70"/>
    </location>
</feature>
<comment type="subcellular location">
    <subcellularLocation>
        <location evidence="1 6">Cell membrane</location>
        <topology evidence="1 6">Multi-pass membrane protein</topology>
    </subcellularLocation>
</comment>
<evidence type="ECO:0000256" key="5">
    <source>
        <dbReference type="ARBA" id="ARBA00023136"/>
    </source>
</evidence>
<protein>
    <recommendedName>
        <fullName evidence="6">TVP38/TMEM64 family membrane protein</fullName>
    </recommendedName>
</protein>
<dbReference type="AlphaFoldDB" id="A0A6I3SKP5"/>
<keyword evidence="3 6" id="KW-0812">Transmembrane</keyword>
<comment type="similarity">
    <text evidence="6">Belongs to the TVP38/TMEM64 family.</text>
</comment>
<feature type="domain" description="VTT" evidence="7">
    <location>
        <begin position="70"/>
        <end position="188"/>
    </location>
</feature>
<sequence>MKKKITILSILITLFFVMVYFGKSESGYRIVTHLFAQNLSALVDDFRTLGWEAWLISFLIVVLQNFLGFLPSIFMSALLAGVFGIGPAFFISWGGEVVGALVAFILFRYYGRSYAAQWMQKREKLSRLDAWTAQHGFMSMFLIRVAPMVPSGAVNFAAALSSISFSAFFWGTFLGKIPSIFFEVVLGNDIWDPAGNAWRIVIVLVLLGMVTLGMKFYFNKKGTEKEKPGYDG</sequence>
<evidence type="ECO:0000259" key="7">
    <source>
        <dbReference type="Pfam" id="PF09335"/>
    </source>
</evidence>
<comment type="caution">
    <text evidence="8">The sequence shown here is derived from an EMBL/GenBank/DDBJ whole genome shotgun (WGS) entry which is preliminary data.</text>
</comment>
<keyword evidence="9" id="KW-1185">Reference proteome</keyword>
<keyword evidence="2 6" id="KW-1003">Cell membrane</keyword>
<evidence type="ECO:0000313" key="8">
    <source>
        <dbReference type="EMBL" id="MTV49262.1"/>
    </source>
</evidence>
<dbReference type="EMBL" id="WNKU01000009">
    <property type="protein sequence ID" value="MTV49262.1"/>
    <property type="molecule type" value="Genomic_DNA"/>
</dbReference>
<keyword evidence="5 6" id="KW-0472">Membrane</keyword>